<evidence type="ECO:0000259" key="5">
    <source>
        <dbReference type="PROSITE" id="PS51634"/>
    </source>
</evidence>
<comment type="similarity">
    <text evidence="2">Belongs to the lin-54 family.</text>
</comment>
<dbReference type="OMA" id="RHIQSPP"/>
<sequence length="587" mass="63431">MMEGKDLVPKNGIPSAPMPLDAPQKKLARQLDFSGVSSAHTTVMPIQPSVTPPAPPPRLVVASATVLLPAPVAVPPPPSLPTLAPHPAMRQVKPESPKTKTKDGTPKRQKQCNCKHSKCLKLYCECFASGTYCENCNCVNCHNNMEHEVSRREAVEATLERNPNAFRPKIAGSPQVNRAAKEATGDLLLLAKHNKSCHCKKSGCLKKYCECFQANILCSENCKCIDCKNFEGSEERKALHGDQATNMAYIQQAANAAITGAVGLSGFISPPLSKRRKGPDIFFGSSSNDLSKIAHIHPVNTGKSPAPSNSSSTSVARSVNPPVSSLSKFTYRSLLADIIQPHDLKELCSNLVVMSREVVQTYSEQENSSAHEATEHKILIATPNQNRTRTHNEAAAENAIINDPDCSCPDNVDMPDRPLSPGTLALMCDEQDTLFMSNSTPNRLTSQGGNSGSQFHNVDEMTEVHAEQEKVVLTKFRDTLNRLIYFGEIKERKCLSLARGEAGMKDAFSNSSINGRYATTNQPIPIPTSNSKNAYSVAATRIDTSAASTTTTTSAAATIVSNSIGQQLHIPSVGRTGNIKPKIEQHL</sequence>
<evidence type="ECO:0000313" key="7">
    <source>
        <dbReference type="Proteomes" id="UP000594263"/>
    </source>
</evidence>
<feature type="region of interest" description="Disordered" evidence="4">
    <location>
        <begin position="78"/>
        <end position="110"/>
    </location>
</feature>
<accession>A0A7N0SWB7</accession>
<evidence type="ECO:0000256" key="1">
    <source>
        <dbReference type="ARBA" id="ARBA00004123"/>
    </source>
</evidence>
<dbReference type="GO" id="GO:0005634">
    <property type="term" value="C:nucleus"/>
    <property type="evidence" value="ECO:0007669"/>
    <property type="project" value="UniProtKB-SubCell"/>
</dbReference>
<comment type="subcellular location">
    <subcellularLocation>
        <location evidence="1">Nucleus</location>
    </subcellularLocation>
</comment>
<feature type="domain" description="CRC" evidence="5">
    <location>
        <begin position="108"/>
        <end position="232"/>
    </location>
</feature>
<evidence type="ECO:0000256" key="2">
    <source>
        <dbReference type="ARBA" id="ARBA00007267"/>
    </source>
</evidence>
<dbReference type="PROSITE" id="PS51634">
    <property type="entry name" value="CRC"/>
    <property type="match status" value="1"/>
</dbReference>
<dbReference type="PANTHER" id="PTHR12446:SF34">
    <property type="entry name" value="PROTEIN LIN-54 HOMOLOG"/>
    <property type="match status" value="1"/>
</dbReference>
<dbReference type="Pfam" id="PF03638">
    <property type="entry name" value="TCR"/>
    <property type="match status" value="2"/>
</dbReference>
<dbReference type="Proteomes" id="UP000594263">
    <property type="component" value="Unplaced"/>
</dbReference>
<dbReference type="Gramene" id="Kaladp0008s0603.1.v1.1">
    <property type="protein sequence ID" value="Kaladp0008s0603.1.v1.1"/>
    <property type="gene ID" value="Kaladp0008s0603.v1.1"/>
</dbReference>
<keyword evidence="7" id="KW-1185">Reference proteome</keyword>
<dbReference type="EnsemblPlants" id="Kaladp0008s0603.1.v1.1">
    <property type="protein sequence ID" value="Kaladp0008s0603.1.v1.1"/>
    <property type="gene ID" value="Kaladp0008s0603.v1.1"/>
</dbReference>
<feature type="region of interest" description="Disordered" evidence="4">
    <location>
        <begin position="299"/>
        <end position="319"/>
    </location>
</feature>
<evidence type="ECO:0000256" key="4">
    <source>
        <dbReference type="SAM" id="MobiDB-lite"/>
    </source>
</evidence>
<feature type="compositionally biased region" description="Low complexity" evidence="4">
    <location>
        <begin position="304"/>
        <end position="319"/>
    </location>
</feature>
<dbReference type="PANTHER" id="PTHR12446">
    <property type="entry name" value="TESMIN/TSO1-RELATED"/>
    <property type="match status" value="1"/>
</dbReference>
<dbReference type="InterPro" id="IPR005172">
    <property type="entry name" value="CRC"/>
</dbReference>
<dbReference type="InterPro" id="IPR028307">
    <property type="entry name" value="Lin-54_fam"/>
</dbReference>
<reference evidence="6" key="1">
    <citation type="submission" date="2021-01" db="UniProtKB">
        <authorList>
            <consortium name="EnsemblPlants"/>
        </authorList>
    </citation>
    <scope>IDENTIFICATION</scope>
</reference>
<dbReference type="GO" id="GO:0006355">
    <property type="term" value="P:regulation of DNA-templated transcription"/>
    <property type="evidence" value="ECO:0007669"/>
    <property type="project" value="TreeGrafter"/>
</dbReference>
<feature type="compositionally biased region" description="Basic and acidic residues" evidence="4">
    <location>
        <begin position="92"/>
        <end position="106"/>
    </location>
</feature>
<evidence type="ECO:0000313" key="6">
    <source>
        <dbReference type="EnsemblPlants" id="Kaladp0008s0603.1.v1.1"/>
    </source>
</evidence>
<feature type="region of interest" description="Disordered" evidence="4">
    <location>
        <begin position="1"/>
        <end position="24"/>
    </location>
</feature>
<dbReference type="InterPro" id="IPR033467">
    <property type="entry name" value="Tesmin/TSO1-like_CXC"/>
</dbReference>
<protein>
    <recommendedName>
        <fullName evidence="5">CRC domain-containing protein</fullName>
    </recommendedName>
</protein>
<evidence type="ECO:0000256" key="3">
    <source>
        <dbReference type="ARBA" id="ARBA00023242"/>
    </source>
</evidence>
<dbReference type="SMART" id="SM01114">
    <property type="entry name" value="CXC"/>
    <property type="match status" value="2"/>
</dbReference>
<organism evidence="6 7">
    <name type="scientific">Kalanchoe fedtschenkoi</name>
    <name type="common">Lavender scallops</name>
    <name type="synonym">South American air plant</name>
    <dbReference type="NCBI Taxonomy" id="63787"/>
    <lineage>
        <taxon>Eukaryota</taxon>
        <taxon>Viridiplantae</taxon>
        <taxon>Streptophyta</taxon>
        <taxon>Embryophyta</taxon>
        <taxon>Tracheophyta</taxon>
        <taxon>Spermatophyta</taxon>
        <taxon>Magnoliopsida</taxon>
        <taxon>eudicotyledons</taxon>
        <taxon>Gunneridae</taxon>
        <taxon>Pentapetalae</taxon>
        <taxon>Saxifragales</taxon>
        <taxon>Crassulaceae</taxon>
        <taxon>Kalanchoe</taxon>
    </lineage>
</organism>
<keyword evidence="3" id="KW-0539">Nucleus</keyword>
<dbReference type="AlphaFoldDB" id="A0A7N0SWB7"/>
<name>A0A7N0SWB7_KALFE</name>
<proteinExistence type="inferred from homology"/>